<feature type="compositionally biased region" description="Basic and acidic residues" evidence="2">
    <location>
        <begin position="389"/>
        <end position="404"/>
    </location>
</feature>
<feature type="region of interest" description="Disordered" evidence="2">
    <location>
        <begin position="3003"/>
        <end position="3030"/>
    </location>
</feature>
<dbReference type="GO" id="GO:0000124">
    <property type="term" value="C:SAGA complex"/>
    <property type="evidence" value="ECO:0007669"/>
    <property type="project" value="TreeGrafter"/>
</dbReference>
<name>A0A151HNC5_TOXGO</name>
<evidence type="ECO:0000313" key="5">
    <source>
        <dbReference type="EMBL" id="KYK70822.1"/>
    </source>
</evidence>
<feature type="compositionally biased region" description="Low complexity" evidence="2">
    <location>
        <begin position="3655"/>
        <end position="3668"/>
    </location>
</feature>
<feature type="region of interest" description="Disordered" evidence="2">
    <location>
        <begin position="2772"/>
        <end position="2835"/>
    </location>
</feature>
<feature type="compositionally biased region" description="Basic and acidic residues" evidence="2">
    <location>
        <begin position="3758"/>
        <end position="3771"/>
    </location>
</feature>
<feature type="compositionally biased region" description="Basic and acidic residues" evidence="2">
    <location>
        <begin position="1371"/>
        <end position="1385"/>
    </location>
</feature>
<feature type="region of interest" description="Disordered" evidence="2">
    <location>
        <begin position="1106"/>
        <end position="1131"/>
    </location>
</feature>
<feature type="compositionally biased region" description="Gly residues" evidence="2">
    <location>
        <begin position="30"/>
        <end position="39"/>
    </location>
</feature>
<feature type="region of interest" description="Disordered" evidence="2">
    <location>
        <begin position="4166"/>
        <end position="4212"/>
    </location>
</feature>
<feature type="region of interest" description="Disordered" evidence="2">
    <location>
        <begin position="951"/>
        <end position="1017"/>
    </location>
</feature>
<dbReference type="VEuPathDB" id="ToxoDB:TGPRC2_268370B"/>
<evidence type="ECO:0000256" key="2">
    <source>
        <dbReference type="SAM" id="MobiDB-lite"/>
    </source>
</evidence>
<feature type="compositionally biased region" description="Basic and acidic residues" evidence="2">
    <location>
        <begin position="2776"/>
        <end position="2785"/>
    </location>
</feature>
<dbReference type="GO" id="GO:0006355">
    <property type="term" value="P:regulation of DNA-templated transcription"/>
    <property type="evidence" value="ECO:0007669"/>
    <property type="project" value="TreeGrafter"/>
</dbReference>
<feature type="region of interest" description="Disordered" evidence="2">
    <location>
        <begin position="706"/>
        <end position="734"/>
    </location>
</feature>
<feature type="compositionally biased region" description="Basic and acidic residues" evidence="2">
    <location>
        <begin position="3478"/>
        <end position="3494"/>
    </location>
</feature>
<dbReference type="InterPro" id="IPR003151">
    <property type="entry name" value="PIK-rel_kinase_FAT"/>
</dbReference>
<feature type="region of interest" description="Disordered" evidence="2">
    <location>
        <begin position="5397"/>
        <end position="5463"/>
    </location>
</feature>
<feature type="compositionally biased region" description="Basic and acidic residues" evidence="2">
    <location>
        <begin position="5422"/>
        <end position="5432"/>
    </location>
</feature>
<dbReference type="InterPro" id="IPR036940">
    <property type="entry name" value="PI3/4_kinase_cat_sf"/>
</dbReference>
<feature type="compositionally biased region" description="Polar residues" evidence="2">
    <location>
        <begin position="405"/>
        <end position="421"/>
    </location>
</feature>
<feature type="region of interest" description="Disordered" evidence="2">
    <location>
        <begin position="231"/>
        <end position="263"/>
    </location>
</feature>
<dbReference type="PANTHER" id="PTHR11139">
    <property type="entry name" value="ATAXIA TELANGIECTASIA MUTATED ATM -RELATED"/>
    <property type="match status" value="1"/>
</dbReference>
<feature type="compositionally biased region" description="Basic and acidic residues" evidence="2">
    <location>
        <begin position="3133"/>
        <end position="3145"/>
    </location>
</feature>
<dbReference type="SUPFAM" id="SSF56112">
    <property type="entry name" value="Protein kinase-like (PK-like)"/>
    <property type="match status" value="1"/>
</dbReference>
<feature type="compositionally biased region" description="Acidic residues" evidence="2">
    <location>
        <begin position="425"/>
        <end position="436"/>
    </location>
</feature>
<feature type="region of interest" description="Disordered" evidence="2">
    <location>
        <begin position="3375"/>
        <end position="3402"/>
    </location>
</feature>
<evidence type="ECO:0000256" key="1">
    <source>
        <dbReference type="ARBA" id="ARBA00007234"/>
    </source>
</evidence>
<comment type="similarity">
    <text evidence="1">Belongs to the PI3/PI4-kinase family. TRA1 subfamily.</text>
</comment>
<organism evidence="5 6">
    <name type="scientific">Toxoplasma gondii TgCatPRC2</name>
    <dbReference type="NCBI Taxonomy" id="1130821"/>
    <lineage>
        <taxon>Eukaryota</taxon>
        <taxon>Sar</taxon>
        <taxon>Alveolata</taxon>
        <taxon>Apicomplexa</taxon>
        <taxon>Conoidasida</taxon>
        <taxon>Coccidia</taxon>
        <taxon>Eucoccidiorida</taxon>
        <taxon>Eimeriorina</taxon>
        <taxon>Sarcocystidae</taxon>
        <taxon>Toxoplasma</taxon>
    </lineage>
</organism>
<feature type="compositionally biased region" description="Basic and acidic residues" evidence="2">
    <location>
        <begin position="2792"/>
        <end position="2808"/>
    </location>
</feature>
<dbReference type="PROSITE" id="PS51189">
    <property type="entry name" value="FAT"/>
    <property type="match status" value="1"/>
</dbReference>
<comment type="caution">
    <text evidence="5">The sequence shown here is derived from an EMBL/GenBank/DDBJ whole genome shotgun (WGS) entry which is preliminary data.</text>
</comment>
<feature type="compositionally biased region" description="Basic and acidic residues" evidence="2">
    <location>
        <begin position="3782"/>
        <end position="3794"/>
    </location>
</feature>
<feature type="compositionally biased region" description="Low complexity" evidence="2">
    <location>
        <begin position="5701"/>
        <end position="5716"/>
    </location>
</feature>
<accession>A0A151HNC5</accession>
<feature type="compositionally biased region" description="Basic and acidic residues" evidence="2">
    <location>
        <begin position="1922"/>
        <end position="1934"/>
    </location>
</feature>
<feature type="compositionally biased region" description="Basic and acidic residues" evidence="2">
    <location>
        <begin position="1422"/>
        <end position="1440"/>
    </location>
</feature>
<feature type="compositionally biased region" description="Low complexity" evidence="2">
    <location>
        <begin position="5276"/>
        <end position="5292"/>
    </location>
</feature>
<keyword evidence="5" id="KW-0808">Transferase</keyword>
<feature type="region of interest" description="Disordered" evidence="2">
    <location>
        <begin position="1285"/>
        <end position="1328"/>
    </location>
</feature>
<feature type="compositionally biased region" description="Basic and acidic residues" evidence="2">
    <location>
        <begin position="706"/>
        <end position="715"/>
    </location>
</feature>
<evidence type="ECO:0000259" key="4">
    <source>
        <dbReference type="PROSITE" id="PS51189"/>
    </source>
</evidence>
<dbReference type="Gene3D" id="1.10.1070.11">
    <property type="entry name" value="Phosphatidylinositol 3-/4-kinase, catalytic domain"/>
    <property type="match status" value="1"/>
</dbReference>
<feature type="region of interest" description="Disordered" evidence="2">
    <location>
        <begin position="610"/>
        <end position="635"/>
    </location>
</feature>
<feature type="compositionally biased region" description="Basic and acidic residues" evidence="2">
    <location>
        <begin position="1210"/>
        <end position="1227"/>
    </location>
</feature>
<feature type="compositionally biased region" description="Low complexity" evidence="2">
    <location>
        <begin position="1106"/>
        <end position="1115"/>
    </location>
</feature>
<feature type="compositionally biased region" description="Low complexity" evidence="2">
    <location>
        <begin position="5406"/>
        <end position="5421"/>
    </location>
</feature>
<feature type="region of interest" description="Disordered" evidence="2">
    <location>
        <begin position="1371"/>
        <end position="1444"/>
    </location>
</feature>
<dbReference type="InterPro" id="IPR050517">
    <property type="entry name" value="DDR_Repair_Kinase"/>
</dbReference>
<feature type="compositionally biased region" description="Basic and acidic residues" evidence="2">
    <location>
        <begin position="3007"/>
        <end position="3020"/>
    </location>
</feature>
<gene>
    <name evidence="5" type="ORF">TGPRC2_268370B</name>
</gene>
<feature type="compositionally biased region" description="Basic and acidic residues" evidence="2">
    <location>
        <begin position="3071"/>
        <end position="3080"/>
    </location>
</feature>
<protein>
    <submittedName>
        <fullName evidence="5">Non-specific serine/threonine protein kinase</fullName>
    </submittedName>
</protein>
<feature type="compositionally biased region" description="Basic and acidic residues" evidence="2">
    <location>
        <begin position="5669"/>
        <end position="5696"/>
    </location>
</feature>
<feature type="region of interest" description="Disordered" evidence="2">
    <location>
        <begin position="3746"/>
        <end position="3815"/>
    </location>
</feature>
<feature type="region of interest" description="Disordered" evidence="2">
    <location>
        <begin position="5266"/>
        <end position="5295"/>
    </location>
</feature>
<feature type="compositionally biased region" description="Basic and acidic residues" evidence="2">
    <location>
        <begin position="1895"/>
        <end position="1907"/>
    </location>
</feature>
<dbReference type="InterPro" id="IPR014009">
    <property type="entry name" value="PIK_FAT"/>
</dbReference>
<dbReference type="OrthoDB" id="5570127at2759"/>
<feature type="domain" description="PI3K/PI4K catalytic" evidence="3">
    <location>
        <begin position="5488"/>
        <end position="5961"/>
    </location>
</feature>
<feature type="compositionally biased region" description="Basic and acidic residues" evidence="2">
    <location>
        <begin position="446"/>
        <end position="456"/>
    </location>
</feature>
<feature type="compositionally biased region" description="Basic and acidic residues" evidence="2">
    <location>
        <begin position="4477"/>
        <end position="4488"/>
    </location>
</feature>
<feature type="region of interest" description="Disordered" evidence="2">
    <location>
        <begin position="1"/>
        <end position="39"/>
    </location>
</feature>
<dbReference type="EMBL" id="AHZP02000437">
    <property type="protein sequence ID" value="KYK70822.1"/>
    <property type="molecule type" value="Genomic_DNA"/>
</dbReference>
<feature type="compositionally biased region" description="Basic and acidic residues" evidence="2">
    <location>
        <begin position="5723"/>
        <end position="5740"/>
    </location>
</feature>
<reference evidence="6" key="1">
    <citation type="submission" date="2016-03" db="EMBL/GenBank/DDBJ databases">
        <authorList>
            <person name="Sibley D."/>
            <person name="Venepally P."/>
            <person name="Karamycheva S."/>
            <person name="Hadjithomas M."/>
            <person name="Khan A."/>
            <person name="Brunk B."/>
            <person name="Roos D."/>
            <person name="Caler E."/>
            <person name="Lorenzi H."/>
        </authorList>
    </citation>
    <scope>NUCLEOTIDE SEQUENCE [LARGE SCALE GENOMIC DNA]</scope>
    <source>
        <strain evidence="6">TgCatPRC2</strain>
    </source>
</reference>
<feature type="compositionally biased region" description="Acidic residues" evidence="2">
    <location>
        <begin position="998"/>
        <end position="1016"/>
    </location>
</feature>
<feature type="region of interest" description="Disordered" evidence="2">
    <location>
        <begin position="1894"/>
        <end position="1941"/>
    </location>
</feature>
<dbReference type="Pfam" id="PF02259">
    <property type="entry name" value="FAT"/>
    <property type="match status" value="1"/>
</dbReference>
<feature type="domain" description="FAT" evidence="4">
    <location>
        <begin position="4663"/>
        <end position="5162"/>
    </location>
</feature>
<feature type="compositionally biased region" description="Gly residues" evidence="2">
    <location>
        <begin position="355"/>
        <end position="366"/>
    </location>
</feature>
<feature type="region of interest" description="Disordered" evidence="2">
    <location>
        <begin position="5644"/>
        <end position="5744"/>
    </location>
</feature>
<dbReference type="SMART" id="SM00146">
    <property type="entry name" value="PI3Kc"/>
    <property type="match status" value="1"/>
</dbReference>
<dbReference type="InterPro" id="IPR000403">
    <property type="entry name" value="PI3/4_kinase_cat_dom"/>
</dbReference>
<sequence>GGLLQSCPSPFPSGSPGTSGGPGSAPYGPAGPGASGTGATGAVVGSAVSGGQAGYIGSSRGGLGGGGSPLLLSLPQMTFGTLSTGLGSVGTGVGTVGTLCGEGTTLGPRGAAASGIQWMHLQHQQEKHALMVIRILGKLGGKNRAFLKLPHVCAPRPFFGNALVLGLPMVTPRGPVRSVSWSRGDSEDARSTPVSWVSLGPELRVTDKLIPGQTPVIPVSHKNEICEIDSSRPDASHAVSPGSADTPNAVGEGGAEASDQEEAEETGIRVAGLDMDEILRVIVSMLEAAESPSQAAYLYHATTPQLTASVLPRHLSRTQEQAMGLSGTLAVPQTRLCDKHKRSRDAEEQTMEGDTGSGCGRTGATGGPSEALRALKHALEMQAQMRLRKGSDDRREKKDDKTGEDVQTNEEGASSTETCEGTASTDEDSEGEEGAEGPETGSKDGSSARENRQREARNRSLRLELSGVTVCEGCIAAFYRQQASRLLQLAVLALLDLSTPLSAFWLACVNKATETFAASSPTLPLDAQVQAIQDRLKFALATSASMSALAPDSSTQPDRAAATGMHVNYESTILEKKLLELQEQRTNFAGDRALPTAALRPLLDYERTRAGATPERAPPPEETEEGQKAGEDAEPAGASLGTAALVCSRVLPRHKAAMRTSMQRQAEQDLIHLLLRGLLLLACDGEAEGSLLKQKRNRLALEANARRENERRAAETESPMEWDEETDEVKHPEDEVEEVVARADEQENSEDGLGAMEFLRGLLRHLAFIAAARIYKADSAALFIPAALHEIDPVGLLRGLQPCLSLEPSRLLPTLRCVQLIEETARLFCVVQPHSVSEAMESFFASSLCQLYAHLCFAESWRSKAAGCLVLIRLLRTLPPEWAQRNMVKIAEAAMFVSKDATAQYAPATQLLASECLMLLFTVAFCGYAGSVRPPFLQLAFGLKTSPLWREETSGDGARKRKLAGACEGHDGENDRKRRQTTRGGDDDEASEAFQSAMEEEVSDGDVQSDDDDDQEARDLRRFTSPPASFLEHLRLAAEGCLFRAHYANLASPAGAARVLVPPPLHESSPLGYRDRRSRPAGSPWWMKRSEWITWETLRQQIASPSAASASELASRPNASEAPAHSGETPAGARIWRPAEEVWTSLWKVFEKLVIPNLYQVRPEARRLAQQLFVLVPRLLGTDAATLLAKGPVREESEEGAAKSRGSLQETERGPRLHSRGKGDSEGKCPSSSATPFAASSSALTRVLKWVTLRPVALLTLQWQAAFLDCNCFLATLRPTPHALRPLASTSEAPGSPGGEAGRDSEGLSASGELPGGALGNGKQSECEGDFANSEAAAVVCWIIEDALAVLAKGLEAEAINYPSPLLVKHENPAAGPKERGEPRDASLSLTGPDGANGDTEKDSVEGGLAGQERGPGSSEEAPEKGRDTEAGKPQKEKSGDSAVSPLAFSVAHAGVRAMAAATAAEAPAAEGTAATKDDAYTMTLLLALRFLKLALIHPDWQGLLSRPRSELQKIAQHSRASVDGREGVLGGAVAAEAKTSGEERETDEIPEGVGKTPVEVIMKENGPADDDASATCRVEATKDGKEEEEEGGLLLEKSLNSDRSMREHCGAMLVRFLFFAEVEVARGAAHALRVALTFCGNAEVLLGRALPSVRRFFLACRPASAFPALASLLASSPINTFFFLLYSPASPPPSNLSDVSSLFRTAASLPLPAPPIRFVSPSLMRARLQGLARLLQLLPCASSCLSVSSLLFDAEFAEHLLVWFLLSHREAAASLEHAGLLQERRKLWRDLLCQRGQRGEKALPRPQPTTLGSLAGLRGAKGSGGVYGEGAAAEYFRLCGTLNAAATEVAAALLSLFSFFPACSETFLRAVLLEMTSPMSRFPFSFVPGPGVSGDEKAAREQRDDTGSVAASAAAEQASQDTEREGENRRAENEEGELEEEKHVLASAKPASLVSCPYRLSLGFFLSRFATEAARVLLQPLIAAEKTEDTYALILQQLMQMRHTRVLRLNICRHLASLGRALRVERVACSSVRAVLRLFMGLRQTQPDFLFAQFLASQYQRMQRPEARKRPSEGGEEPVVSALCDFVEAAAASVVDEGGPGVCGRERERDERGQPLSEVDEKVETTQSPIETLTDSSEFSAAVDMLVSFFHFASLPSLQATVDPTLLTLLVSPPSSGCEDNTWFAAMPREWALSPVSSLSQADVASGVFEKTEEGTVFSRSAFASLLIHLQPSLSELRTRITLTVARCLALDAEGGSVQALGALRDFLVSVALPTLSVGEKKKILTACMHHLLAAVSGAPAAGVFGEARGPTAGVAHAGGVEERRRRHAALVEEEKTNAEGFLRVLEGATDTREERKFACDRGGKVHLRLLAIQLQFLVIPILNELLPPVDASDTRVVDLDEGGYESSKKGERTLARAEVDALVSFMGHLAILASGFSLRNPQERLEGDTALVGARERETGSTWDDDSLFECLFPPRLDDRTSIQLLRLIALLLPYLGGSELASPAVWASPPKAALVRFCWLQQQPPQSGEGLHLVGSGTNRVPSAEEESSLCAFARVSSVSSVGLQHVALYVLARFGCMYAPTPRLHLHLFSSLLHACPSPVPDMVADALSRLLPLLPASSAADVSLVHAPASAALEHLPFSLSGTASLTKERPEQRGTGAVGALPVAPPWIRVFLRTLQEMRVMPFLVHPFQCLYSSETLFFPYRQALVPLLLSTNQHLLRYQAPVGVQAPAAGAADQRAHVLNVISVILGWELRSALFSVVLQRSSAGEPSETAREASENGKEDEELEAARKKPRVDQESESRRAAPSARGGKEEHDRQQATATDEVPRDEEEAFLQMQDERRVARIRSVFAVAHTSLRRNDWFTRCCEQLISHACTIKARVRQDILSHGADNSPSRAAAAAPSVLTQAVDAALFRRLSASEVNQISLQLIRCLTFLPSSPSSPAYPIQAAPRALKCLALLLQLRPSASVPLVLVERLCCQAAQTSGVSSWLTDSVAGGDRAVGQEKERDKERSSSDKPASGAQSPGGAVAFTRLLLLVLGLCHVLVQQRGAVCPCEACSAGVCKERRSQKRRQEVDEGSPAETESAKDGELRAHAAGHPASPSTPREGQEMPTEGRQGAGMGEEEKDSEQRGEKTDTESFKYEEKKDDNLRECAWRESLPQIVEIILLAAAGSSDSRVLLSVQALVAKLVLLHPPSEHLVKAVRSGPTAFASWASSRSFTSPFPSTQAATSPLAPWWTLPVTLPLSMKSARTTQVSSPVDYFYYRLLSAIFAGFHSCATSSFPSYPFFYLLTADRRADAQSARSLGVWAEPRRLAISFPVSVHLAVALYSLASLDVAAGLSFLYFLLPSSLHALLSVVYGLREFALLGSRGTPGTSSGPWARTQAPGASGRTAPGPAGRLRDGEVQAGGRETQFFFGSPFAISEENLSDLQQSFGLLLGLVTASPALLRLTPVATEMLAELFKAVGGGGRPLGRREGDKKELADRSREETTPASLLVLPALLALSRVMVHPTVGLEDIVTGGDASSLSRDLRCQQKAKRAVAEVEETPCCACRKAEVAGREESGMETDRKVEDDEEGCCCRSSLIAREAVQRLTPGSAVRCRGRYVIRWCGRGGRREKERGIEIENEVADEHRRLPTDLESPKSGCDEVSPVSAGAPLASSAASPEAEMLRAMRVASSSHAESNGEHEEEWSLWGVLAAAAVPQEALLGGHTGRSGFSSRLHRISHLPSLPEIVRRFAASSRPVRWAEEEESERALKHENAKEKCGESPVSPSGDMAKSEVNGESREAEQASAASPANIETKKKAARSPERLATRTKRCCGVCASTRARKCGPFTIAELQSLLLALAPAGDGHAMVEAHLLVHSLVFRLACFDVPLARDYHAIHRRVALLLAATEEAEAPGEPAGGAAIGGGVATNGVGVEVEARRRRSTVCFSCLNGLLAEHMEDLFLSQPLLRCLLLAAQSALPAIRHTALEFLHARLPPFATLNDARGVAQGRAPGDCPLCAMKRDEADGRNGRAREGEAKRWSRDEAEALEASAERLVCLLEIGDAWEIVGGRPGVLHTILTLVFMASGDLQHRELLGDSDGARLPPLLPALPCLSAPSPSWLDATAEWNSYSVFSLDRAALALAARGRQLSPYIRAATQIYASMCSPEFPPPALPFVLPSAEKSAGTRQDSREKQEAEADERRVENAEGAESPVGTRATAATGEACVSNTGTGFEQVTRERREKRPFEASSLVLDLSSQTSSFAEWKANFDAALRLHTRFLAASSTVLLFPSSSKCASHFPSSSTSPFFLPSVSSSSSSCLLDLAFLAPRICASVWASLFQVLWRAVGPTTRRLITRAFTVFLANPSHLRVPFLSSLPPSHQRQQHHLLLSSASSALPNSSACAGAATIHPLLSAFLRCSPIPVFPSDLLFYLAKTFACYHEVLPLLQNTFLCAFSERVFPRPEKVELTDLSPTSANGDSAGASSLEDSRGHTKDQEGSKTTPETDVDMDGGDSANRPADAVKREPQEEARSRHSEASAGTALDSVKEDMDDEETDDDSLWQLQSGAVARQAAVYLHELYGQLEEPDYEAGVVASRLTTAEGSAALAFLQHGFYNQAKNRIVEAMKTVASPRADVEDEEQKEEVFWWNVCWLATTKHLNQWNSLNEYASSLGSESQLGLDCASKLQNWDLLEHMVDAYGVHTPYTKLCQAYQALHEVVYPRGRQDGEVAPWMQTQKLREMDLRCCEGQRLLLSSWRRLPAVITDAHIALLVQFQLYVELLEGYHLVVHLSRRLQKGGEFPAARTTLNTWRERLPNTWDSIDSWNDLFVWRNFIFSIIQSTVTSSPVLTPSQKTSWPAYVQDMPWTMLKFVSIARSPNRLREVSLALLMKMDNLPAMKNPAYATEAFIAMTEKAKLCLGDPAQYATGLQLLNAFDFDFPGPSSVSSAAASPVALCADPHVQQQLDAQRLQLLRLKAILMFRLYTLDRPNAFQGVSREELLSGADSLLRSTLAVQPLCGAAWLTWAKMNESLFFLHNGPATLSALSASAEAAEGESSDACETHKKEEEETLVRYLLSAMVGFLMNLQLRPAKGRLYLSRILWLLSYDVGPRRPLAKAFRQLAPYCPIRCFLPWLPQLLSGLDRPEAPEMDAILYHLMLQLPQAVYFDVRTAYMERREYHAQQSSAGSSALTTPLFYLSRLMSLFRTTFTPQCVALEHLAEEFVTQAKPSSVDEILCAVRTLFQQCLEISHSHTKLPPVAAHFLKVNILSRYRARYGQGASRAPAPDTRSSGSSRSSRSAPGNSGNDEAARRVMEALWPHFEKDFTFESSSIDLSDVIVKLKKWKDLLGRRTQLLQRGSSLPLEDISYSLCDLFLRVNVRLEVPGQLWKSISDPASADFDVGVHGSIGGLLPPTHSHAKPAPSSVSSSWRGSSAAEKRDADDSARGGRSGAGGAAAALMQGDEEGSRKAETQKEGSQSLVPHAFAAAGAASPQTVYIEGFASEASTSTRSHYTLKRLGFIGSNGNTYYFVVQPYSTQHQRTEQRLLQLLSLINQLLFKFKDTRGRGLSFTLHAQIPVHPRCRLMEDPPSLLTLQEILQEVSASGSETCLVDPDLPVLLHRQLIRLHLHRLLFEKAQELKRRGVASIPKGLQQYIEASEEEGARGKSERAEDDEEAAATEGESDVRGDREGRDEASGERVVPEEKGKEATEETSAEASACAAAAAATTEAGEVKINGSEEKLDETHVKAEKKDEDQEDERVTAWYNDVYRACQIQAAQETFDDLCELVSSDVLRLFVANLLPNNDELFVFRKRFTQSVGLFGLLNYILSMADINPSKIRLSLETGVVSQLELKPCYNGSTLSLDFVERVPFRLTRNIESLIGPFGRLGVLPSVIFSFVRCLRRYKDHLSSALCLFVRDDITAFHIQRKLQHSAPSGKGRNSPIHQILPTRSLKEMSEANAKKILEAIERIESAPAAAAEKATGALAPGEAGDREDPPVNHHVMILLSIATKKEFLAMMKPTWQAWF</sequence>
<dbReference type="Pfam" id="PF20206">
    <property type="entry name" value="Tra1_ring"/>
    <property type="match status" value="1"/>
</dbReference>
<dbReference type="GO" id="GO:0035267">
    <property type="term" value="C:NuA4 histone acetyltransferase complex"/>
    <property type="evidence" value="ECO:0007669"/>
    <property type="project" value="TreeGrafter"/>
</dbReference>
<feature type="region of interest" description="Disordered" evidence="2">
    <location>
        <begin position="4459"/>
        <end position="4548"/>
    </location>
</feature>
<feature type="region of interest" description="Disordered" evidence="2">
    <location>
        <begin position="1191"/>
        <end position="1236"/>
    </location>
</feature>
<dbReference type="InterPro" id="IPR046805">
    <property type="entry name" value="Tra1_ring"/>
</dbReference>
<feature type="compositionally biased region" description="Basic and acidic residues" evidence="2">
    <location>
        <begin position="4510"/>
        <end position="4526"/>
    </location>
</feature>
<feature type="compositionally biased region" description="Acidic residues" evidence="2">
    <location>
        <begin position="4539"/>
        <end position="4548"/>
    </location>
</feature>
<evidence type="ECO:0000313" key="6">
    <source>
        <dbReference type="Proteomes" id="UP000075225"/>
    </source>
</evidence>
<feature type="region of interest" description="Disordered" evidence="2">
    <location>
        <begin position="385"/>
        <end position="456"/>
    </location>
</feature>
<feature type="region of interest" description="Disordered" evidence="2">
    <location>
        <begin position="338"/>
        <end position="368"/>
    </location>
</feature>
<proteinExistence type="inferred from homology"/>
<dbReference type="PANTHER" id="PTHR11139:SF1">
    <property type="entry name" value="TRANSFORMATION_TRANSCRIPTION DOMAIN-ASSOCIATED PROTEIN"/>
    <property type="match status" value="1"/>
</dbReference>
<evidence type="ECO:0000259" key="3">
    <source>
        <dbReference type="PROSITE" id="PS50290"/>
    </source>
</evidence>
<dbReference type="GO" id="GO:0006281">
    <property type="term" value="P:DNA repair"/>
    <property type="evidence" value="ECO:0007669"/>
    <property type="project" value="TreeGrafter"/>
</dbReference>
<feature type="region of interest" description="Disordered" evidence="2">
    <location>
        <begin position="3071"/>
        <end position="3145"/>
    </location>
</feature>
<keyword evidence="5" id="KW-0723">Serine/threonine-protein kinase</keyword>
<feature type="non-terminal residue" evidence="5">
    <location>
        <position position="1"/>
    </location>
</feature>
<feature type="compositionally biased region" description="Low complexity" evidence="2">
    <location>
        <begin position="1911"/>
        <end position="1921"/>
    </location>
</feature>
<feature type="compositionally biased region" description="Basic and acidic residues" evidence="2">
    <location>
        <begin position="5451"/>
        <end position="5460"/>
    </location>
</feature>
<feature type="compositionally biased region" description="Basic and acidic residues" evidence="2">
    <location>
        <begin position="3089"/>
        <end position="3098"/>
    </location>
</feature>
<feature type="compositionally biased region" description="Basic and acidic residues" evidence="2">
    <location>
        <begin position="2105"/>
        <end position="2120"/>
    </location>
</feature>
<dbReference type="Proteomes" id="UP000075225">
    <property type="component" value="Unassembled WGS sequence"/>
</dbReference>
<feature type="compositionally biased region" description="Basic and acidic residues" evidence="2">
    <location>
        <begin position="4179"/>
        <end position="4196"/>
    </location>
</feature>
<dbReference type="GO" id="GO:0004674">
    <property type="term" value="F:protein serine/threonine kinase activity"/>
    <property type="evidence" value="ECO:0007669"/>
    <property type="project" value="UniProtKB-KW"/>
</dbReference>
<feature type="compositionally biased region" description="Basic and acidic residues" evidence="2">
    <location>
        <begin position="3805"/>
        <end position="3815"/>
    </location>
</feature>
<dbReference type="Pfam" id="PF00454">
    <property type="entry name" value="PI3_PI4_kinase"/>
    <property type="match status" value="1"/>
</dbReference>
<feature type="compositionally biased region" description="Acidic residues" evidence="2">
    <location>
        <begin position="718"/>
        <end position="727"/>
    </location>
</feature>
<keyword evidence="5" id="KW-0418">Kinase</keyword>
<dbReference type="PROSITE" id="PS50290">
    <property type="entry name" value="PI3_4_KINASE_3"/>
    <property type="match status" value="1"/>
</dbReference>
<dbReference type="InterPro" id="IPR011009">
    <property type="entry name" value="Kinase-like_dom_sf"/>
</dbReference>
<dbReference type="GO" id="GO:0005634">
    <property type="term" value="C:nucleus"/>
    <property type="evidence" value="ECO:0007669"/>
    <property type="project" value="TreeGrafter"/>
</dbReference>
<feature type="region of interest" description="Disordered" evidence="2">
    <location>
        <begin position="2099"/>
        <end position="2120"/>
    </location>
</feature>
<feature type="region of interest" description="Disordered" evidence="2">
    <location>
        <begin position="3474"/>
        <end position="3494"/>
    </location>
</feature>
<feature type="compositionally biased region" description="Low complexity" evidence="2">
    <location>
        <begin position="3375"/>
        <end position="3384"/>
    </location>
</feature>
<feature type="region of interest" description="Disordered" evidence="2">
    <location>
        <begin position="3638"/>
        <end position="3668"/>
    </location>
</feature>